<keyword evidence="3" id="KW-1185">Reference proteome</keyword>
<name>A0A2S1R0L8_9FLAO</name>
<keyword evidence="1" id="KW-0732">Signal</keyword>
<gene>
    <name evidence="2" type="ORF">HYN59_14075</name>
</gene>
<evidence type="ECO:0000256" key="1">
    <source>
        <dbReference type="SAM" id="SignalP"/>
    </source>
</evidence>
<dbReference type="Proteomes" id="UP000244929">
    <property type="component" value="Chromosome"/>
</dbReference>
<feature type="chain" id="PRO_5015703246" description="Lipocalin-like domain-containing protein" evidence="1">
    <location>
        <begin position="19"/>
        <end position="140"/>
    </location>
</feature>
<evidence type="ECO:0000313" key="2">
    <source>
        <dbReference type="EMBL" id="AWH86165.1"/>
    </source>
</evidence>
<protein>
    <recommendedName>
        <fullName evidence="4">Lipocalin-like domain-containing protein</fullName>
    </recommendedName>
</protein>
<dbReference type="PROSITE" id="PS51257">
    <property type="entry name" value="PROKAR_LIPOPROTEIN"/>
    <property type="match status" value="1"/>
</dbReference>
<organism evidence="2 3">
    <name type="scientific">Flavobacterium album</name>
    <dbReference type="NCBI Taxonomy" id="2175091"/>
    <lineage>
        <taxon>Bacteria</taxon>
        <taxon>Pseudomonadati</taxon>
        <taxon>Bacteroidota</taxon>
        <taxon>Flavobacteriia</taxon>
        <taxon>Flavobacteriales</taxon>
        <taxon>Flavobacteriaceae</taxon>
        <taxon>Flavobacterium</taxon>
    </lineage>
</organism>
<proteinExistence type="predicted"/>
<dbReference type="KEGG" id="falb:HYN59_14075"/>
<dbReference type="AlphaFoldDB" id="A0A2S1R0L8"/>
<dbReference type="EMBL" id="CP029186">
    <property type="protein sequence ID" value="AWH86165.1"/>
    <property type="molecule type" value="Genomic_DNA"/>
</dbReference>
<dbReference type="RefSeq" id="WP_108778888.1">
    <property type="nucleotide sequence ID" value="NZ_CP029186.1"/>
</dbReference>
<sequence>MKKTALLLLLLPSIWMTACSDDDNSNVNDPQAAEGQWKLVNVSGSIAGTSHDFAPGTITWTFDEDANTVTVVNNNTNENAEDFFASGTYDFHFEANQNTPDMCAQSLFIENLELGCQTETATQLVLSQTWADGYQLTFVK</sequence>
<evidence type="ECO:0008006" key="4">
    <source>
        <dbReference type="Google" id="ProtNLM"/>
    </source>
</evidence>
<reference evidence="2 3" key="1">
    <citation type="submission" date="2018-04" db="EMBL/GenBank/DDBJ databases">
        <title>Genome sequencing of Flavobacterium sp. HYN0059.</title>
        <authorList>
            <person name="Yi H."/>
            <person name="Baek C."/>
        </authorList>
    </citation>
    <scope>NUCLEOTIDE SEQUENCE [LARGE SCALE GENOMIC DNA]</scope>
    <source>
        <strain evidence="2 3">HYN0059</strain>
    </source>
</reference>
<accession>A0A2S1R0L8</accession>
<dbReference type="OrthoDB" id="1201884at2"/>
<evidence type="ECO:0000313" key="3">
    <source>
        <dbReference type="Proteomes" id="UP000244929"/>
    </source>
</evidence>
<feature type="signal peptide" evidence="1">
    <location>
        <begin position="1"/>
        <end position="18"/>
    </location>
</feature>